<dbReference type="Proteomes" id="UP000019194">
    <property type="component" value="Unassembled WGS sequence"/>
</dbReference>
<comment type="caution">
    <text evidence="1">The sequence shown here is derived from an EMBL/GenBank/DDBJ whole genome shotgun (WGS) entry which is preliminary data.</text>
</comment>
<dbReference type="AlphaFoldDB" id="A0A7G2IIN3"/>
<organism evidence="1 2">
    <name type="scientific">Citrobacter freundii</name>
    <dbReference type="NCBI Taxonomy" id="546"/>
    <lineage>
        <taxon>Bacteria</taxon>
        <taxon>Pseudomonadati</taxon>
        <taxon>Pseudomonadota</taxon>
        <taxon>Gammaproteobacteria</taxon>
        <taxon>Enterobacterales</taxon>
        <taxon>Enterobacteriaceae</taxon>
        <taxon>Citrobacter</taxon>
        <taxon>Citrobacter freundii complex</taxon>
    </lineage>
</organism>
<evidence type="ECO:0000313" key="1">
    <source>
        <dbReference type="EMBL" id="CDL37007.1"/>
    </source>
</evidence>
<protein>
    <submittedName>
        <fullName evidence="1">Uncharacterized protein</fullName>
    </submittedName>
</protein>
<proteinExistence type="predicted"/>
<name>A0A7G2IIN3_CITFR</name>
<dbReference type="EMBL" id="CBWP010000021">
    <property type="protein sequence ID" value="CDL37007.1"/>
    <property type="molecule type" value="Genomic_DNA"/>
</dbReference>
<evidence type="ECO:0000313" key="2">
    <source>
        <dbReference type="Proteomes" id="UP000019194"/>
    </source>
</evidence>
<sequence length="49" mass="5357">MSVALAANRFPKCVVVGMNYLIFIVVALAAKDMLFIADCHNIIDIQSLC</sequence>
<reference evidence="1 2" key="1">
    <citation type="submission" date="2013-10" db="EMBL/GenBank/DDBJ databases">
        <title>Antibiotic resistance diversity of beta-lactamase producers in the General Hospital Vienna.</title>
        <authorList>
            <person name="Barisic I."/>
            <person name="Mitteregger D."/>
            <person name="Hirschl A.M."/>
            <person name="Noehammer C."/>
            <person name="Wiesinger-Mayr H."/>
        </authorList>
    </citation>
    <scope>NUCLEOTIDE SEQUENCE [LARGE SCALE GENOMIC DNA]</scope>
    <source>
        <strain evidence="1 2">ISC11</strain>
    </source>
</reference>
<accession>A0A7G2IIN3</accession>